<name>G8BTH7_TETPH</name>
<dbReference type="PANTHER" id="PTHR23172">
    <property type="entry name" value="AUXILIN/CYCLIN G-ASSOCIATED KINASE-RELATED"/>
    <property type="match status" value="1"/>
</dbReference>
<evidence type="ECO:0000313" key="4">
    <source>
        <dbReference type="Proteomes" id="UP000005666"/>
    </source>
</evidence>
<dbReference type="Proteomes" id="UP000005666">
    <property type="component" value="Chromosome 5"/>
</dbReference>
<dbReference type="eggNOG" id="KOG0431">
    <property type="taxonomic scope" value="Eukaryota"/>
</dbReference>
<dbReference type="Gene3D" id="1.25.40.10">
    <property type="entry name" value="Tetratricopeptide repeat domain"/>
    <property type="match status" value="1"/>
</dbReference>
<dbReference type="SUPFAM" id="SSF46565">
    <property type="entry name" value="Chaperone J-domain"/>
    <property type="match status" value="1"/>
</dbReference>
<sequence length="693" mass="77537">MADPFADLLTSFKTGPNERENSGTAQSNTTSRNLSMNELLNSSSNVKNSNLDVLQPKAKNVDMLNKSTSVPSNVINNNKNLLDDFDDLFGPSKPSVTTNTFKGTDQGERDDLDDIMDMFDFTPSPSHCNQEVMPSKTNAEAQSSSKNEVIVDEVKDMEIAKLMSLGLSIDEAIKSFEHGILYDTVASRQQAAQRFSSSSNRRGTPIANSGTNNSSGGGLFSSIIGKSKQLIDDWTVNHDEDDRLFRNTDFSSSTHRGYSNSENSTSNSRNSTSNSRNSTSYSRNSMSNSLSNSISISDSIEHGITHKQKSPADLTSNELEGDLLDSFEENIVIGESFTNIPPRITERQKPNDERIQDNTLLDFGNEDLSSPANVSISSSGQECIPVISINQIELSGYNEFKDRGTEYFKKGDYVSATEQYEKSLNSLSKLHPLRIIASSNLLASLLKTGDYTSMITISTSALDLFPKESKLWDNVIQNSEPSKTYKEIWSKLVARRAEAFEFIENYQQAYDSYQLLIENNIFNEKIMAGKLRCQKVLNPETHNKPLKKLVATTAETKTSQTKNIVNTQSTSSGNLKKIQEQNKRTEKYEEEKEALYDVVEQKVNAWIAGKDDDIRHLLSRLQRIITWTQWNEVASSDLVMPKKVKITYLKAVAKTHPDKLPSNLDTESRMLAENIFSILSKNWEKFKVDNNIS</sequence>
<proteinExistence type="predicted"/>
<keyword evidence="4" id="KW-1185">Reference proteome</keyword>
<dbReference type="Pfam" id="PF09145">
    <property type="entry name" value="Ubiq-assoc"/>
    <property type="match status" value="1"/>
</dbReference>
<feature type="region of interest" description="Disordered" evidence="1">
    <location>
        <begin position="11"/>
        <end position="31"/>
    </location>
</feature>
<dbReference type="STRING" id="1071381.G8BTH7"/>
<dbReference type="GO" id="GO:0031982">
    <property type="term" value="C:vesicle"/>
    <property type="evidence" value="ECO:0007669"/>
    <property type="project" value="TreeGrafter"/>
</dbReference>
<dbReference type="GO" id="GO:0072583">
    <property type="term" value="P:clathrin-dependent endocytosis"/>
    <property type="evidence" value="ECO:0007669"/>
    <property type="project" value="TreeGrafter"/>
</dbReference>
<dbReference type="SUPFAM" id="SSF46934">
    <property type="entry name" value="UBA-like"/>
    <property type="match status" value="1"/>
</dbReference>
<organism evidence="3 4">
    <name type="scientific">Tetrapisispora phaffii (strain ATCC 24235 / CBS 4417 / NBRC 1672 / NRRL Y-8282 / UCD 70-5)</name>
    <name type="common">Yeast</name>
    <name type="synonym">Fabospora phaffii</name>
    <dbReference type="NCBI Taxonomy" id="1071381"/>
    <lineage>
        <taxon>Eukaryota</taxon>
        <taxon>Fungi</taxon>
        <taxon>Dikarya</taxon>
        <taxon>Ascomycota</taxon>
        <taxon>Saccharomycotina</taxon>
        <taxon>Saccharomycetes</taxon>
        <taxon>Saccharomycetales</taxon>
        <taxon>Saccharomycetaceae</taxon>
        <taxon>Tetrapisispora</taxon>
    </lineage>
</organism>
<dbReference type="GO" id="GO:0030276">
    <property type="term" value="F:clathrin binding"/>
    <property type="evidence" value="ECO:0007669"/>
    <property type="project" value="EnsemblFungi"/>
</dbReference>
<feature type="compositionally biased region" description="Low complexity" evidence="1">
    <location>
        <begin position="259"/>
        <end position="293"/>
    </location>
</feature>
<dbReference type="InterPro" id="IPR036869">
    <property type="entry name" value="J_dom_sf"/>
</dbReference>
<dbReference type="GO" id="GO:0043130">
    <property type="term" value="F:ubiquitin binding"/>
    <property type="evidence" value="ECO:0007669"/>
    <property type="project" value="EnsemblFungi"/>
</dbReference>
<dbReference type="PANTHER" id="PTHR23172:SF19">
    <property type="entry name" value="J DOMAIN-CONTAINING PROTEIN"/>
    <property type="match status" value="1"/>
</dbReference>
<dbReference type="KEGG" id="tpf:TPHA_0E01110"/>
<dbReference type="OrthoDB" id="1717591at2759"/>
<feature type="compositionally biased region" description="Polar residues" evidence="1">
    <location>
        <begin position="22"/>
        <end position="31"/>
    </location>
</feature>
<evidence type="ECO:0000313" key="3">
    <source>
        <dbReference type="EMBL" id="CCE63205.1"/>
    </source>
</evidence>
<feature type="compositionally biased region" description="Polar residues" evidence="1">
    <location>
        <begin position="248"/>
        <end position="258"/>
    </location>
</feature>
<dbReference type="HOGENOM" id="CLU_005723_2_0_1"/>
<dbReference type="InterPro" id="IPR011990">
    <property type="entry name" value="TPR-like_helical_dom_sf"/>
</dbReference>
<dbReference type="Gene3D" id="1.10.287.110">
    <property type="entry name" value="DnaJ domain"/>
    <property type="match status" value="1"/>
</dbReference>
<dbReference type="eggNOG" id="KOG1124">
    <property type="taxonomic scope" value="Eukaryota"/>
</dbReference>
<protein>
    <recommendedName>
        <fullName evidence="2">SWA2-like ubiquitin-associated domain-containing protein</fullName>
    </recommendedName>
</protein>
<accession>G8BTH7</accession>
<evidence type="ECO:0000259" key="2">
    <source>
        <dbReference type="Pfam" id="PF09145"/>
    </source>
</evidence>
<dbReference type="InterPro" id="IPR015228">
    <property type="entry name" value="SWA2_UBA"/>
</dbReference>
<dbReference type="CDD" id="cd14329">
    <property type="entry name" value="UBA_SWA2p_like"/>
    <property type="match status" value="1"/>
</dbReference>
<reference evidence="3 4" key="1">
    <citation type="journal article" date="2011" name="Proc. Natl. Acad. Sci. U.S.A.">
        <title>Evolutionary erosion of yeast sex chromosomes by mating-type switching accidents.</title>
        <authorList>
            <person name="Gordon J.L."/>
            <person name="Armisen D."/>
            <person name="Proux-Wera E."/>
            <person name="Oheigeartaigh S.S."/>
            <person name="Byrne K.P."/>
            <person name="Wolfe K.H."/>
        </authorList>
    </citation>
    <scope>NUCLEOTIDE SEQUENCE [LARGE SCALE GENOMIC DNA]</scope>
    <source>
        <strain evidence="4">ATCC 24235 / CBS 4417 / NBRC 1672 / NRRL Y-8282 / UCD 70-5</strain>
    </source>
</reference>
<dbReference type="SUPFAM" id="SSF48452">
    <property type="entry name" value="TPR-like"/>
    <property type="match status" value="1"/>
</dbReference>
<feature type="region of interest" description="Disordered" evidence="1">
    <location>
        <begin position="193"/>
        <end position="218"/>
    </location>
</feature>
<feature type="domain" description="SWA2-like ubiquitin-associated" evidence="2">
    <location>
        <begin position="150"/>
        <end position="191"/>
    </location>
</feature>
<dbReference type="OMA" id="MEIARLM"/>
<dbReference type="GO" id="GO:0048309">
    <property type="term" value="P:endoplasmic reticulum inheritance"/>
    <property type="evidence" value="ECO:0007669"/>
    <property type="project" value="EnsemblFungi"/>
</dbReference>
<gene>
    <name evidence="3" type="primary">TPHA0E01110</name>
    <name evidence="3" type="ordered locus">TPHA_0E01110</name>
</gene>
<feature type="region of interest" description="Disordered" evidence="1">
    <location>
        <begin position="245"/>
        <end position="293"/>
    </location>
</feature>
<evidence type="ECO:0000256" key="1">
    <source>
        <dbReference type="SAM" id="MobiDB-lite"/>
    </source>
</evidence>
<dbReference type="AlphaFoldDB" id="G8BTH7"/>
<dbReference type="GeneID" id="11531535"/>
<dbReference type="InterPro" id="IPR009060">
    <property type="entry name" value="UBA-like_sf"/>
</dbReference>
<dbReference type="Gene3D" id="1.10.8.10">
    <property type="entry name" value="DNA helicase RuvA subunit, C-terminal domain"/>
    <property type="match status" value="1"/>
</dbReference>
<dbReference type="GO" id="GO:0005789">
    <property type="term" value="C:endoplasmic reticulum membrane"/>
    <property type="evidence" value="ECO:0007669"/>
    <property type="project" value="EnsemblFungi"/>
</dbReference>
<dbReference type="EMBL" id="HE612860">
    <property type="protein sequence ID" value="CCE63205.1"/>
    <property type="molecule type" value="Genomic_DNA"/>
</dbReference>
<dbReference type="RefSeq" id="XP_003685639.1">
    <property type="nucleotide sequence ID" value="XM_003685591.1"/>
</dbReference>
<dbReference type="GO" id="GO:0072318">
    <property type="term" value="P:clathrin coat disassembly"/>
    <property type="evidence" value="ECO:0007669"/>
    <property type="project" value="EnsemblFungi"/>
</dbReference>